<reference evidence="4" key="1">
    <citation type="journal article" date="2019" name="Int. J. Syst. Evol. Microbiol.">
        <title>The Global Catalogue of Microorganisms (GCM) 10K type strain sequencing project: providing services to taxonomists for standard genome sequencing and annotation.</title>
        <authorList>
            <consortium name="The Broad Institute Genomics Platform"/>
            <consortium name="The Broad Institute Genome Sequencing Center for Infectious Disease"/>
            <person name="Wu L."/>
            <person name="Ma J."/>
        </authorList>
    </citation>
    <scope>NUCLEOTIDE SEQUENCE [LARGE SCALE GENOMIC DNA]</scope>
    <source>
        <strain evidence="4">CGMCC 4.7139</strain>
    </source>
</reference>
<name>A0ABV9G7E4_9ACTN</name>
<dbReference type="PANTHER" id="PTHR43032">
    <property type="entry name" value="PROTEIN-METHIONINE-SULFOXIDE REDUCTASE"/>
    <property type="match status" value="1"/>
</dbReference>
<dbReference type="Proteomes" id="UP001595993">
    <property type="component" value="Unassembled WGS sequence"/>
</dbReference>
<evidence type="ECO:0000313" key="3">
    <source>
        <dbReference type="EMBL" id="MFC4609064.1"/>
    </source>
</evidence>
<dbReference type="RefSeq" id="WP_381195354.1">
    <property type="nucleotide sequence ID" value="NZ_JBHSFE010000011.1"/>
</dbReference>
<evidence type="ECO:0000259" key="2">
    <source>
        <dbReference type="Pfam" id="PF00174"/>
    </source>
</evidence>
<feature type="region of interest" description="Disordered" evidence="1">
    <location>
        <begin position="1"/>
        <end position="26"/>
    </location>
</feature>
<dbReference type="EMBL" id="JBHSFE010000011">
    <property type="protein sequence ID" value="MFC4609064.1"/>
    <property type="molecule type" value="Genomic_DNA"/>
</dbReference>
<evidence type="ECO:0000313" key="4">
    <source>
        <dbReference type="Proteomes" id="UP001595993"/>
    </source>
</evidence>
<gene>
    <name evidence="3" type="ORF">ACFO9E_14750</name>
</gene>
<organism evidence="3 4">
    <name type="scientific">Streptomyces maoxianensis</name>
    <dbReference type="NCBI Taxonomy" id="1459942"/>
    <lineage>
        <taxon>Bacteria</taxon>
        <taxon>Bacillati</taxon>
        <taxon>Actinomycetota</taxon>
        <taxon>Actinomycetes</taxon>
        <taxon>Kitasatosporales</taxon>
        <taxon>Streptomycetaceae</taxon>
        <taxon>Streptomyces</taxon>
    </lineage>
</organism>
<keyword evidence="4" id="KW-1185">Reference proteome</keyword>
<dbReference type="Pfam" id="PF00174">
    <property type="entry name" value="Oxidored_molyb"/>
    <property type="match status" value="1"/>
</dbReference>
<dbReference type="InterPro" id="IPR036374">
    <property type="entry name" value="OxRdtase_Mopterin-bd_sf"/>
</dbReference>
<dbReference type="InterPro" id="IPR000572">
    <property type="entry name" value="OxRdtase_Mopterin-bd_dom"/>
</dbReference>
<protein>
    <submittedName>
        <fullName evidence="3">Molybdopterin-dependent oxidoreductase</fullName>
    </submittedName>
</protein>
<evidence type="ECO:0000256" key="1">
    <source>
        <dbReference type="SAM" id="MobiDB-lite"/>
    </source>
</evidence>
<dbReference type="SUPFAM" id="SSF56524">
    <property type="entry name" value="Oxidoreductase molybdopterin-binding domain"/>
    <property type="match status" value="1"/>
</dbReference>
<dbReference type="PANTHER" id="PTHR43032:SF4">
    <property type="entry name" value="OXIDOREDUCTASE MOLYBDOPTERIN-BINDING DOMAIN-CONTAINING PROTEIN"/>
    <property type="match status" value="1"/>
</dbReference>
<sequence>MKGGERPMVTRGFTGRPQRTEGAVPPGQYVTSDFPVLTAGGTQQLPTRAWELVVTDGTTERTYAWASLHDLGVVDLTTDIHCVTHWSKLGTTWQGVPVAAVLEDAGIADEPYALATSYGGYTTNVLVEDLVDHDAIVAVGYEGGPIPAEHGGPVRLLVPHLYLWKSAKWLRGIRVMPEDELGFWENAGYHHRGDPFLEQRYYGD</sequence>
<proteinExistence type="predicted"/>
<comment type="caution">
    <text evidence="3">The sequence shown here is derived from an EMBL/GenBank/DDBJ whole genome shotgun (WGS) entry which is preliminary data.</text>
</comment>
<accession>A0ABV9G7E4</accession>
<feature type="domain" description="Oxidoreductase molybdopterin-binding" evidence="2">
    <location>
        <begin position="44"/>
        <end position="184"/>
    </location>
</feature>
<dbReference type="Gene3D" id="3.90.420.10">
    <property type="entry name" value="Oxidoreductase, molybdopterin-binding domain"/>
    <property type="match status" value="1"/>
</dbReference>